<dbReference type="GeneID" id="27899857"/>
<dbReference type="RefSeq" id="XP_016758312.1">
    <property type="nucleotide sequence ID" value="XM_016902720.1"/>
</dbReference>
<dbReference type="GO" id="GO:0003676">
    <property type="term" value="F:nucleic acid binding"/>
    <property type="evidence" value="ECO:0007669"/>
    <property type="project" value="InterPro"/>
</dbReference>
<feature type="compositionally biased region" description="Basic residues" evidence="1">
    <location>
        <begin position="1"/>
        <end position="11"/>
    </location>
</feature>
<gene>
    <name evidence="3" type="ORF">SEPMUDRAFT_135532</name>
</gene>
<dbReference type="InterPro" id="IPR000467">
    <property type="entry name" value="G_patch_dom"/>
</dbReference>
<feature type="compositionally biased region" description="Basic residues" evidence="1">
    <location>
        <begin position="249"/>
        <end position="262"/>
    </location>
</feature>
<dbReference type="Proteomes" id="UP000016931">
    <property type="component" value="Unassembled WGS sequence"/>
</dbReference>
<dbReference type="eggNOG" id="KOG2809">
    <property type="taxonomic scope" value="Eukaryota"/>
</dbReference>
<keyword evidence="4" id="KW-1185">Reference proteome</keyword>
<reference evidence="3 4" key="1">
    <citation type="journal article" date="2012" name="PLoS Pathog.">
        <title>Diverse lifestyles and strategies of plant pathogenesis encoded in the genomes of eighteen Dothideomycetes fungi.</title>
        <authorList>
            <person name="Ohm R.A."/>
            <person name="Feau N."/>
            <person name="Henrissat B."/>
            <person name="Schoch C.L."/>
            <person name="Horwitz B.A."/>
            <person name="Barry K.W."/>
            <person name="Condon B.J."/>
            <person name="Copeland A.C."/>
            <person name="Dhillon B."/>
            <person name="Glaser F."/>
            <person name="Hesse C.N."/>
            <person name="Kosti I."/>
            <person name="LaButti K."/>
            <person name="Lindquist E.A."/>
            <person name="Lucas S."/>
            <person name="Salamov A.A."/>
            <person name="Bradshaw R.E."/>
            <person name="Ciuffetti L."/>
            <person name="Hamelin R.C."/>
            <person name="Kema G.H.J."/>
            <person name="Lawrence C."/>
            <person name="Scott J.A."/>
            <person name="Spatafora J.W."/>
            <person name="Turgeon B.G."/>
            <person name="de Wit P.J.G.M."/>
            <person name="Zhong S."/>
            <person name="Goodwin S.B."/>
            <person name="Grigoriev I.V."/>
        </authorList>
    </citation>
    <scope>NUCLEOTIDE SEQUENCE [LARGE SCALE GENOMIC DNA]</scope>
    <source>
        <strain evidence="3 4">SO2202</strain>
    </source>
</reference>
<protein>
    <recommendedName>
        <fullName evidence="2">G-patch domain-containing protein</fullName>
    </recommendedName>
</protein>
<accession>M3AVT6</accession>
<dbReference type="HOGENOM" id="CLU_052839_0_0_1"/>
<organism evidence="3 4">
    <name type="scientific">Sphaerulina musiva (strain SO2202)</name>
    <name type="common">Poplar stem canker fungus</name>
    <name type="synonym">Septoria musiva</name>
    <dbReference type="NCBI Taxonomy" id="692275"/>
    <lineage>
        <taxon>Eukaryota</taxon>
        <taxon>Fungi</taxon>
        <taxon>Dikarya</taxon>
        <taxon>Ascomycota</taxon>
        <taxon>Pezizomycotina</taxon>
        <taxon>Dothideomycetes</taxon>
        <taxon>Dothideomycetidae</taxon>
        <taxon>Mycosphaerellales</taxon>
        <taxon>Mycosphaerellaceae</taxon>
        <taxon>Sphaerulina</taxon>
    </lineage>
</organism>
<evidence type="ECO:0000256" key="1">
    <source>
        <dbReference type="SAM" id="MobiDB-lite"/>
    </source>
</evidence>
<feature type="region of interest" description="Disordered" evidence="1">
    <location>
        <begin position="158"/>
        <end position="341"/>
    </location>
</feature>
<evidence type="ECO:0000313" key="3">
    <source>
        <dbReference type="EMBL" id="EMF10191.1"/>
    </source>
</evidence>
<dbReference type="EMBL" id="KB456268">
    <property type="protein sequence ID" value="EMF10191.1"/>
    <property type="molecule type" value="Genomic_DNA"/>
</dbReference>
<dbReference type="OrthoDB" id="29523at2759"/>
<dbReference type="STRING" id="692275.M3AVT6"/>
<evidence type="ECO:0000313" key="4">
    <source>
        <dbReference type="Proteomes" id="UP000016931"/>
    </source>
</evidence>
<feature type="domain" description="G-patch" evidence="2">
    <location>
        <begin position="25"/>
        <end position="79"/>
    </location>
</feature>
<evidence type="ECO:0000259" key="2">
    <source>
        <dbReference type="PROSITE" id="PS50174"/>
    </source>
</evidence>
<feature type="compositionally biased region" description="Low complexity" evidence="1">
    <location>
        <begin position="305"/>
        <end position="337"/>
    </location>
</feature>
<feature type="compositionally biased region" description="Polar residues" evidence="1">
    <location>
        <begin position="14"/>
        <end position="23"/>
    </location>
</feature>
<dbReference type="OMA" id="PCWDQSS"/>
<dbReference type="Pfam" id="PF01585">
    <property type="entry name" value="G-patch"/>
    <property type="match status" value="1"/>
</dbReference>
<name>M3AVT6_SPHMS</name>
<feature type="region of interest" description="Disordered" evidence="1">
    <location>
        <begin position="1"/>
        <end position="23"/>
    </location>
</feature>
<dbReference type="AlphaFoldDB" id="M3AVT6"/>
<sequence>MGLAGNKKKGKLSTDPNNTAWAKSTTSFGHKMLSKQGWKPGDFLGAENASHASHYTAANASHIKVMLREENLGIGAKIGTQNAETFGLSMFSGLLGRLNGKEEDRAVMQKKEETLRDVQLKLKYGNMNFVSGGMLVGDKMQEVKTDLGHLKDGGVVAVQESKKRKAGSDGSEEDEKSAKKRRKAEEKEKKKKKEKKANGTAAAIKEMKRQRKLEAGSDTPPTSKESPEQEADSSSTTSSSSEDEQESKRGKKAQRKTSKSPKRSSSSSSDVKDDEKARLKEEKRARKEERRKRKEEKRAKRAAKALKSSSTIITKTTTTQPGSTTESETQSGTSTPTFLGGRQAVRHRYIMQKRMAGASAQALQEIFMMKPQVAS</sequence>
<feature type="compositionally biased region" description="Basic residues" evidence="1">
    <location>
        <begin position="289"/>
        <end position="304"/>
    </location>
</feature>
<dbReference type="PROSITE" id="PS50174">
    <property type="entry name" value="G_PATCH"/>
    <property type="match status" value="1"/>
</dbReference>
<feature type="compositionally biased region" description="Basic and acidic residues" evidence="1">
    <location>
        <begin position="270"/>
        <end position="288"/>
    </location>
</feature>
<proteinExistence type="predicted"/>